<evidence type="ECO:0000313" key="3">
    <source>
        <dbReference type="Proteomes" id="UP000197138"/>
    </source>
</evidence>
<sequence length="341" mass="39650">MLQQADDRFCDDIIFEILTRVPLETLGMCRAVSRQWNRITNEPSFRDLHRRRTRTFAGYFLQGLTSSIEPTFVPADGETPHDNDMSLSSCPAPRPIPDPETQWHSTAITSMAVVRSSKPNHLHFKILRISKGYFQSDQKKRRCDIFDSRDWAWKQLPDMVIPCDYVFGCDKPVVVGGRAFWLEQHGQVFMFDMYEETWRILPASVPVFESWYRLRPRLLNYQGKLGLLLMGNGVCMELSVMEDLRDPILWKERNNVCLEGVGCPEELYSANVRWAYVGWGEEAFRFKVGGSQPHGAGKRFEEEKYAIVDHVFPFYSDYEPSNLRAPSRYSRWISFCPFMGL</sequence>
<dbReference type="PANTHER" id="PTHR31672">
    <property type="entry name" value="BNACNNG10540D PROTEIN"/>
    <property type="match status" value="1"/>
</dbReference>
<dbReference type="Pfam" id="PF00646">
    <property type="entry name" value="F-box"/>
    <property type="match status" value="1"/>
</dbReference>
<dbReference type="SUPFAM" id="SSF81383">
    <property type="entry name" value="F-box domain"/>
    <property type="match status" value="1"/>
</dbReference>
<evidence type="ECO:0000259" key="1">
    <source>
        <dbReference type="SMART" id="SM00256"/>
    </source>
</evidence>
<dbReference type="Proteomes" id="UP000197138">
    <property type="component" value="Unassembled WGS sequence"/>
</dbReference>
<accession>A0A218WXT8</accession>
<reference evidence="3" key="1">
    <citation type="journal article" date="2017" name="Plant J.">
        <title>The pomegranate (Punica granatum L.) genome and the genomics of punicalagin biosynthesis.</title>
        <authorList>
            <person name="Qin G."/>
            <person name="Xu C."/>
            <person name="Ming R."/>
            <person name="Tang H."/>
            <person name="Guyot R."/>
            <person name="Kramer E.M."/>
            <person name="Hu Y."/>
            <person name="Yi X."/>
            <person name="Qi Y."/>
            <person name="Xu X."/>
            <person name="Gao Z."/>
            <person name="Pan H."/>
            <person name="Jian J."/>
            <person name="Tian Y."/>
            <person name="Yue Z."/>
            <person name="Xu Y."/>
        </authorList>
    </citation>
    <scope>NUCLEOTIDE SEQUENCE [LARGE SCALE GENOMIC DNA]</scope>
    <source>
        <strain evidence="3">cv. Dabenzi</strain>
    </source>
</reference>
<dbReference type="InterPro" id="IPR001810">
    <property type="entry name" value="F-box_dom"/>
</dbReference>
<name>A0A218WXT8_PUNGR</name>
<protein>
    <recommendedName>
        <fullName evidence="1">F-box domain-containing protein</fullName>
    </recommendedName>
</protein>
<organism evidence="2 3">
    <name type="scientific">Punica granatum</name>
    <name type="common">Pomegranate</name>
    <dbReference type="NCBI Taxonomy" id="22663"/>
    <lineage>
        <taxon>Eukaryota</taxon>
        <taxon>Viridiplantae</taxon>
        <taxon>Streptophyta</taxon>
        <taxon>Embryophyta</taxon>
        <taxon>Tracheophyta</taxon>
        <taxon>Spermatophyta</taxon>
        <taxon>Magnoliopsida</taxon>
        <taxon>eudicotyledons</taxon>
        <taxon>Gunneridae</taxon>
        <taxon>Pentapetalae</taxon>
        <taxon>rosids</taxon>
        <taxon>malvids</taxon>
        <taxon>Myrtales</taxon>
        <taxon>Lythraceae</taxon>
        <taxon>Punica</taxon>
    </lineage>
</organism>
<dbReference type="Gene3D" id="1.20.1280.50">
    <property type="match status" value="1"/>
</dbReference>
<dbReference type="AlphaFoldDB" id="A0A218WXT8"/>
<gene>
    <name evidence="2" type="ORF">CDL15_Pgr016763</name>
</gene>
<dbReference type="InterPro" id="IPR050796">
    <property type="entry name" value="SCF_F-box_component"/>
</dbReference>
<feature type="domain" description="F-box" evidence="1">
    <location>
        <begin position="9"/>
        <end position="49"/>
    </location>
</feature>
<dbReference type="EMBL" id="MTKT01002534">
    <property type="protein sequence ID" value="OWM77366.1"/>
    <property type="molecule type" value="Genomic_DNA"/>
</dbReference>
<dbReference type="InterPro" id="IPR036047">
    <property type="entry name" value="F-box-like_dom_sf"/>
</dbReference>
<dbReference type="SMART" id="SM00256">
    <property type="entry name" value="FBOX"/>
    <property type="match status" value="1"/>
</dbReference>
<comment type="caution">
    <text evidence="2">The sequence shown here is derived from an EMBL/GenBank/DDBJ whole genome shotgun (WGS) entry which is preliminary data.</text>
</comment>
<proteinExistence type="predicted"/>
<evidence type="ECO:0000313" key="2">
    <source>
        <dbReference type="EMBL" id="OWM77366.1"/>
    </source>
</evidence>